<dbReference type="InParanoid" id="A0A0V0R569"/>
<reference evidence="3 4" key="1">
    <citation type="journal article" date="2015" name="Sci. Rep.">
        <title>Genome of the facultative scuticociliatosis pathogen Pseudocohnilembus persalinus provides insight into its virulence through horizontal gene transfer.</title>
        <authorList>
            <person name="Xiong J."/>
            <person name="Wang G."/>
            <person name="Cheng J."/>
            <person name="Tian M."/>
            <person name="Pan X."/>
            <person name="Warren A."/>
            <person name="Jiang C."/>
            <person name="Yuan D."/>
            <person name="Miao W."/>
        </authorList>
    </citation>
    <scope>NUCLEOTIDE SEQUENCE [LARGE SCALE GENOMIC DNA]</scope>
    <source>
        <strain evidence="3">36N120E</strain>
    </source>
</reference>
<feature type="region of interest" description="Disordered" evidence="2">
    <location>
        <begin position="509"/>
        <end position="531"/>
    </location>
</feature>
<protein>
    <submittedName>
        <fullName evidence="3">Uncharacterized protein</fullName>
    </submittedName>
</protein>
<evidence type="ECO:0000256" key="2">
    <source>
        <dbReference type="SAM" id="MobiDB-lite"/>
    </source>
</evidence>
<sequence length="1169" mass="139617">MQGQKIRKVLQDSILCQFIEKWIKVAQINKEMQIQEEVLKAFKLKQQEQQENQEKLQLQQQKQIQIDEDQNSMNTEQFNNQESQDMVPNLLQHQFSNQERENNFTPNCKKQSTQINDLNMVDFQNQKYSTFKESEDQKKNSSSQQLQSQNNNNLELDNRNSFYFIQQQRKQYDTNNYDNENLNNNDIKQYIEGILGNMIKDFCYLWKQKAQQNYIQDNFMLETLLIRANYLEILQDFYIIRPVIVLKLEKTKQQDLKRIVYPNKKEQSEQSQLKKKNLNEYLELELQTEMEGYSQYSENFIKWKFEEGIYNGHQIKVEQYNEDDILVVELRDSINLDNNLIGKTKISLKQLGLNKNGNILNLSIPISQQQIMESQNQMENLFCFENFSDFSTKLELNSQFQETNENNQQENIKQQKKLQQQQMQKILMQKQQEFNNLKEGLKQEKIQVMIEIEGTFLIDDKNQKNLQQQQNQNIINQQLNFQQDKFVKNEELQNQEFQNNIINQKNQLNNNNQKNQNISNESQQFQERDNNDRIQNTFKKTNFIQKKFTEHIAVDNYFIEPVYQEKIQMLDFDIEKLKLVQNQLEKLKIRDKLDNIGLNTKINPQLEIKKIKQQLALYLMRKSQIQAEIEGNNLDYIVQIEEIIAEQYEELEQILENEVNNSSQNSQQDQIFIQLHQMQKQNQQNEVFNLKKVFSTRFLWRSKCKSAFENLQIVSQKGFPSVLRYNLWQMVGNTDILQLMAKNFIEKFELIQKYELSQQQHQQSQIDKEYWEQNLEQNLLDDRQNQHSENQEEENTDNNEDFQAQGDKEMSQFLYEKLLNGFSQKRGEFQVLEQQFIDDLQEFRENYFDIFGTKIEINRYKNILCAFIYWNALNSFPVSSGHKNEIQLIYHKSQIDIVNKLWILAIKSCSKISEINSRKLLDITSSQHFSDNFLNQENQYQKSNNISFQQESQQFSQQSMEDVFKQIENEVFWLFLSIFINIQKPYFTFINSFNIQNDFQHTFNSTHVSNINTQNQNFLTQPNNNFNIQTNPNFNGKLVGQNLPLKSTLQIGIKMDMLMLKIAELSENIDILFYGINEEDSQQKDLIKVGKIYLKDFPVNQLVKCHLDLQDVQTNIILNNYSVSDHISLAKVVEVVQFLYQTLSVYIPQQQIQEQVEYTYRGNINRVLQ</sequence>
<dbReference type="PANTHER" id="PTHR46007:SF9">
    <property type="entry name" value="AT HOOK TRANSCRIPTION FACTOR FAMILY-RELATED"/>
    <property type="match status" value="1"/>
</dbReference>
<evidence type="ECO:0000313" key="4">
    <source>
        <dbReference type="Proteomes" id="UP000054937"/>
    </source>
</evidence>
<keyword evidence="1" id="KW-0175">Coiled coil</keyword>
<feature type="compositionally biased region" description="Low complexity" evidence="2">
    <location>
        <begin position="509"/>
        <end position="524"/>
    </location>
</feature>
<dbReference type="AlphaFoldDB" id="A0A0V0R569"/>
<feature type="region of interest" description="Disordered" evidence="2">
    <location>
        <begin position="131"/>
        <end position="152"/>
    </location>
</feature>
<feature type="compositionally biased region" description="Low complexity" evidence="2">
    <location>
        <begin position="140"/>
        <end position="152"/>
    </location>
</feature>
<proteinExistence type="predicted"/>
<accession>A0A0V0R569</accession>
<dbReference type="EMBL" id="LDAU01000048">
    <property type="protein sequence ID" value="KRX09504.1"/>
    <property type="molecule type" value="Genomic_DNA"/>
</dbReference>
<evidence type="ECO:0000313" key="3">
    <source>
        <dbReference type="EMBL" id="KRX09504.1"/>
    </source>
</evidence>
<feature type="coiled-coil region" evidence="1">
    <location>
        <begin position="404"/>
        <end position="447"/>
    </location>
</feature>
<comment type="caution">
    <text evidence="3">The sequence shown here is derived from an EMBL/GenBank/DDBJ whole genome shotgun (WGS) entry which is preliminary data.</text>
</comment>
<feature type="coiled-coil region" evidence="1">
    <location>
        <begin position="25"/>
        <end position="64"/>
    </location>
</feature>
<name>A0A0V0R569_PSEPJ</name>
<organism evidence="3 4">
    <name type="scientific">Pseudocohnilembus persalinus</name>
    <name type="common">Ciliate</name>
    <dbReference type="NCBI Taxonomy" id="266149"/>
    <lineage>
        <taxon>Eukaryota</taxon>
        <taxon>Sar</taxon>
        <taxon>Alveolata</taxon>
        <taxon>Ciliophora</taxon>
        <taxon>Intramacronucleata</taxon>
        <taxon>Oligohymenophorea</taxon>
        <taxon>Scuticociliatia</taxon>
        <taxon>Philasterida</taxon>
        <taxon>Pseudocohnilembidae</taxon>
        <taxon>Pseudocohnilembus</taxon>
    </lineage>
</organism>
<dbReference type="Proteomes" id="UP000054937">
    <property type="component" value="Unassembled WGS sequence"/>
</dbReference>
<dbReference type="InterPro" id="IPR051647">
    <property type="entry name" value="Mediator_comp_sub12"/>
</dbReference>
<keyword evidence="4" id="KW-1185">Reference proteome</keyword>
<feature type="coiled-coil region" evidence="1">
    <location>
        <begin position="637"/>
        <end position="665"/>
    </location>
</feature>
<dbReference type="PANTHER" id="PTHR46007">
    <property type="entry name" value="MEDIATOR OF RNA POLYMERASE II TRANSCRIPTION SUBUNIT 12"/>
    <property type="match status" value="1"/>
</dbReference>
<dbReference type="GO" id="GO:0003713">
    <property type="term" value="F:transcription coactivator activity"/>
    <property type="evidence" value="ECO:0007669"/>
    <property type="project" value="TreeGrafter"/>
</dbReference>
<evidence type="ECO:0000256" key="1">
    <source>
        <dbReference type="SAM" id="Coils"/>
    </source>
</evidence>
<gene>
    <name evidence="3" type="ORF">PPERSA_12247</name>
</gene>
<dbReference type="GO" id="GO:0045944">
    <property type="term" value="P:positive regulation of transcription by RNA polymerase II"/>
    <property type="evidence" value="ECO:0007669"/>
    <property type="project" value="TreeGrafter"/>
</dbReference>
<dbReference type="GO" id="GO:0016592">
    <property type="term" value="C:mediator complex"/>
    <property type="evidence" value="ECO:0007669"/>
    <property type="project" value="TreeGrafter"/>
</dbReference>